<dbReference type="PANTHER" id="PTHR43750">
    <property type="entry name" value="UDP-GLUCOSE 6-DEHYDROGENASE TUAD"/>
    <property type="match status" value="1"/>
</dbReference>
<dbReference type="RefSeq" id="WP_004088862.1">
    <property type="nucleotide sequence ID" value="NZ_JAERIZ010000010.1"/>
</dbReference>
<comment type="similarity">
    <text evidence="2">Belongs to the UDP-glucose/GDP-mannose dehydrogenase family.</text>
</comment>
<organism evidence="13 14">
    <name type="scientific">Helicobacter bilis</name>
    <dbReference type="NCBI Taxonomy" id="37372"/>
    <lineage>
        <taxon>Bacteria</taxon>
        <taxon>Pseudomonadati</taxon>
        <taxon>Campylobacterota</taxon>
        <taxon>Epsilonproteobacteria</taxon>
        <taxon>Campylobacterales</taxon>
        <taxon>Helicobacteraceae</taxon>
        <taxon>Helicobacter</taxon>
    </lineage>
</organism>
<feature type="binding site" evidence="11">
    <location>
        <position position="30"/>
    </location>
    <ligand>
        <name>NAD(+)</name>
        <dbReference type="ChEBI" id="CHEBI:57540"/>
    </ligand>
</feature>
<dbReference type="FunFam" id="1.20.5.100:FF:000001">
    <property type="entry name" value="UDP-glucose 6-dehydrogenase"/>
    <property type="match status" value="1"/>
</dbReference>
<keyword evidence="5" id="KW-0560">Oxidoreductase</keyword>
<dbReference type="Gene3D" id="3.40.50.720">
    <property type="entry name" value="NAD(P)-binding Rossmann-like Domain"/>
    <property type="match status" value="3"/>
</dbReference>
<feature type="domain" description="UDP-glucose/GDP-mannose dehydrogenase C-terminal" evidence="12">
    <location>
        <begin position="435"/>
        <end position="540"/>
    </location>
</feature>
<dbReference type="PANTHER" id="PTHR43750:SF3">
    <property type="entry name" value="UDP-GLUCOSE 6-DEHYDROGENASE TUAD"/>
    <property type="match status" value="1"/>
</dbReference>
<feature type="binding site" evidence="10">
    <location>
        <position position="325"/>
    </location>
    <ligand>
        <name>substrate</name>
    </ligand>
</feature>
<feature type="binding site" evidence="11">
    <location>
        <position position="35"/>
    </location>
    <ligand>
        <name>NAD(+)</name>
        <dbReference type="ChEBI" id="CHEBI:57540"/>
    </ligand>
</feature>
<comment type="function">
    <text evidence="8">Catalyzes the conversion of UDP-glucose into UDP-glucuronate, one of the precursors of teichuronic acid.</text>
</comment>
<feature type="binding site" evidence="10">
    <location>
        <begin position="370"/>
        <end position="374"/>
    </location>
    <ligand>
        <name>substrate</name>
    </ligand>
</feature>
<evidence type="ECO:0000256" key="8">
    <source>
        <dbReference type="ARBA" id="ARBA00053241"/>
    </source>
</evidence>
<dbReference type="InterPro" id="IPR028357">
    <property type="entry name" value="UDPglc_DH_bac"/>
</dbReference>
<sequence length="560" mass="61758">MQVTIIGSGYVGLVAGACFAQMGNEVICLDVDSKKIESLKQGRIPIYEPGLEEMVRENARLKTLRFSTDKKEAISNAEVIFIAVGTPMGEDGSADLSFVKAVAQDIGSHIEREYVVVVDKSTVPVGTAREVRKIIESALAKRGRHSACGDFLGNAAPTSLRRMSNTPHSLALHNPKNSSTILECQDSSDTDSNAEVSLRDFGESANLDSSNSKIVSEKCGLPEKSQGSYLSGNDRRDFSQLPHLSPQAELPNNKDTTQHITFDVVSNPEFLKEGVAIKDFMSPDRVVIGTDSTRALEVMKALYAPFLLKSDRLIAMGIESAEMTKYAANAMLATKISFINEMSQICERVGANINDVRQGIGSDSRIGYSFIYPGCGYGGSCFPKDVRALEKSAKDVGYTAKILQAVQEVNEKQKMLLVEKIVRHFGENLQGLSFCVWGLSFKPETDDMREASSLVLINELTKRGARIQAYDPKAYEQARFYLKDRLDSITFMESKYSALQGCVALVLLTEWREFRSPDFGEIAKLLKEPIIFDGRNIYQHCGLESKGFKYYQIGVGNIES</sequence>
<dbReference type="EC" id="1.1.1.22" evidence="3"/>
<gene>
    <name evidence="13" type="ORF">LS77_003735</name>
</gene>
<evidence type="ECO:0000256" key="2">
    <source>
        <dbReference type="ARBA" id="ARBA00006601"/>
    </source>
</evidence>
<dbReference type="GO" id="GO:0000271">
    <property type="term" value="P:polysaccharide biosynthetic process"/>
    <property type="evidence" value="ECO:0007669"/>
    <property type="project" value="InterPro"/>
</dbReference>
<evidence type="ECO:0000313" key="13">
    <source>
        <dbReference type="EMBL" id="TLE05325.1"/>
    </source>
</evidence>
<reference evidence="13 14" key="1">
    <citation type="journal article" date="2014" name="Genome Announc.">
        <title>Draft genome sequences of eight enterohepatic helicobacter species isolated from both laboratory and wild rodents.</title>
        <authorList>
            <person name="Sheh A."/>
            <person name="Shen Z."/>
            <person name="Fox J.G."/>
        </authorList>
    </citation>
    <scope>NUCLEOTIDE SEQUENCE [LARGE SCALE GENOMIC DNA]</scope>
    <source>
        <strain evidence="13 14">Missouri</strain>
    </source>
</reference>
<dbReference type="AlphaFoldDB" id="A0A6D2CDF6"/>
<name>A0A6D2CDF6_9HELI</name>
<feature type="binding site" evidence="11">
    <location>
        <position position="449"/>
    </location>
    <ligand>
        <name>NAD(+)</name>
        <dbReference type="ChEBI" id="CHEBI:57540"/>
    </ligand>
</feature>
<dbReference type="GO" id="GO:0051287">
    <property type="term" value="F:NAD binding"/>
    <property type="evidence" value="ECO:0007669"/>
    <property type="project" value="InterPro"/>
</dbReference>
<dbReference type="Pfam" id="PF00984">
    <property type="entry name" value="UDPG_MGDP_dh"/>
    <property type="match status" value="1"/>
</dbReference>
<dbReference type="GO" id="GO:0006065">
    <property type="term" value="P:UDP-glucuronate biosynthetic process"/>
    <property type="evidence" value="ECO:0007669"/>
    <property type="project" value="UniProtKB-UniPathway"/>
</dbReference>
<evidence type="ECO:0000256" key="9">
    <source>
        <dbReference type="PIRSR" id="PIRSR500134-1"/>
    </source>
</evidence>
<feature type="binding site" evidence="10">
    <location>
        <begin position="270"/>
        <end position="273"/>
    </location>
    <ligand>
        <name>substrate</name>
    </ligand>
</feature>
<evidence type="ECO:0000256" key="11">
    <source>
        <dbReference type="PIRSR" id="PIRSR500134-3"/>
    </source>
</evidence>
<dbReference type="PIRSF" id="PIRSF500134">
    <property type="entry name" value="UDPglc_DH_bac"/>
    <property type="match status" value="1"/>
</dbReference>
<evidence type="ECO:0000259" key="12">
    <source>
        <dbReference type="SMART" id="SM00984"/>
    </source>
</evidence>
<evidence type="ECO:0000256" key="5">
    <source>
        <dbReference type="ARBA" id="ARBA00023002"/>
    </source>
</evidence>
<dbReference type="InterPro" id="IPR036220">
    <property type="entry name" value="UDP-Glc/GDP-Man_DH_C_sf"/>
</dbReference>
<evidence type="ECO:0000256" key="1">
    <source>
        <dbReference type="ARBA" id="ARBA00004701"/>
    </source>
</evidence>
<dbReference type="InterPro" id="IPR036291">
    <property type="entry name" value="NAD(P)-bd_dom_sf"/>
</dbReference>
<feature type="binding site" evidence="10">
    <location>
        <position position="378"/>
    </location>
    <ligand>
        <name>substrate</name>
    </ligand>
</feature>
<evidence type="ECO:0000313" key="14">
    <source>
        <dbReference type="Proteomes" id="UP000029870"/>
    </source>
</evidence>
<feature type="binding site" evidence="10">
    <location>
        <position position="442"/>
    </location>
    <ligand>
        <name>substrate</name>
    </ligand>
</feature>
<dbReference type="EMBL" id="JRPH02000008">
    <property type="protein sequence ID" value="TLE05325.1"/>
    <property type="molecule type" value="Genomic_DNA"/>
</dbReference>
<dbReference type="GO" id="GO:0003979">
    <property type="term" value="F:UDP-glucose 6-dehydrogenase activity"/>
    <property type="evidence" value="ECO:0007669"/>
    <property type="project" value="UniProtKB-EC"/>
</dbReference>
<dbReference type="InterPro" id="IPR008927">
    <property type="entry name" value="6-PGluconate_DH-like_C_sf"/>
</dbReference>
<protein>
    <recommendedName>
        <fullName evidence="4">UDP-glucose 6-dehydrogenase</fullName>
        <ecNumber evidence="3">1.1.1.22</ecNumber>
    </recommendedName>
</protein>
<keyword evidence="6 11" id="KW-0520">NAD</keyword>
<dbReference type="InterPro" id="IPR014027">
    <property type="entry name" value="UDP-Glc/GDP-Man_DH_C"/>
</dbReference>
<feature type="binding site" evidence="11">
    <location>
        <position position="273"/>
    </location>
    <ligand>
        <name>NAD(+)</name>
        <dbReference type="ChEBI" id="CHEBI:57540"/>
    </ligand>
</feature>
<evidence type="ECO:0000256" key="6">
    <source>
        <dbReference type="ARBA" id="ARBA00023027"/>
    </source>
</evidence>
<dbReference type="NCBIfam" id="TIGR03026">
    <property type="entry name" value="NDP-sugDHase"/>
    <property type="match status" value="1"/>
</dbReference>
<feature type="binding site" evidence="11">
    <location>
        <position position="86"/>
    </location>
    <ligand>
        <name>NAD(+)</name>
        <dbReference type="ChEBI" id="CHEBI:57540"/>
    </ligand>
</feature>
<dbReference type="Gene3D" id="1.20.5.100">
    <property type="entry name" value="Cytochrome c1, transmembrane anchor, C-terminal"/>
    <property type="match status" value="1"/>
</dbReference>
<dbReference type="GeneID" id="60657957"/>
<feature type="binding site" evidence="11">
    <location>
        <position position="122"/>
    </location>
    <ligand>
        <name>NAD(+)</name>
        <dbReference type="ChEBI" id="CHEBI:57540"/>
    </ligand>
</feature>
<dbReference type="Proteomes" id="UP000029870">
    <property type="component" value="Unassembled WGS sequence"/>
</dbReference>
<evidence type="ECO:0000256" key="3">
    <source>
        <dbReference type="ARBA" id="ARBA00012954"/>
    </source>
</evidence>
<evidence type="ECO:0000256" key="10">
    <source>
        <dbReference type="PIRSR" id="PIRSR500134-2"/>
    </source>
</evidence>
<comment type="catalytic activity">
    <reaction evidence="7">
        <text>UDP-alpha-D-glucose + 2 NAD(+) + H2O = UDP-alpha-D-glucuronate + 2 NADH + 3 H(+)</text>
        <dbReference type="Rhea" id="RHEA:23596"/>
        <dbReference type="ChEBI" id="CHEBI:15377"/>
        <dbReference type="ChEBI" id="CHEBI:15378"/>
        <dbReference type="ChEBI" id="CHEBI:57540"/>
        <dbReference type="ChEBI" id="CHEBI:57945"/>
        <dbReference type="ChEBI" id="CHEBI:58052"/>
        <dbReference type="ChEBI" id="CHEBI:58885"/>
        <dbReference type="EC" id="1.1.1.22"/>
    </reaction>
</comment>
<evidence type="ECO:0000256" key="4">
    <source>
        <dbReference type="ARBA" id="ARBA00015132"/>
    </source>
</evidence>
<dbReference type="InterPro" id="IPR017476">
    <property type="entry name" value="UDP-Glc/GDP-Man"/>
</dbReference>
<feature type="active site" description="Nucleophile" evidence="9">
    <location>
        <position position="381"/>
    </location>
</feature>
<proteinExistence type="inferred from homology"/>
<dbReference type="PIRSF" id="PIRSF000124">
    <property type="entry name" value="UDPglc_GDPman_dh"/>
    <property type="match status" value="1"/>
</dbReference>
<dbReference type="UniPathway" id="UPA00038">
    <property type="reaction ID" value="UER00491"/>
</dbReference>
<comment type="pathway">
    <text evidence="1">Nucleotide-sugar biosynthesis; UDP-alpha-D-glucuronate biosynthesis; UDP-alpha-D-glucuronate from UDP-alpha-D-glucose: step 1/1.</text>
</comment>
<dbReference type="Pfam" id="PF03721">
    <property type="entry name" value="UDPG_MGDP_dh_N"/>
    <property type="match status" value="2"/>
</dbReference>
<dbReference type="Pfam" id="PF03720">
    <property type="entry name" value="UDPG_MGDP_dh_C"/>
    <property type="match status" value="1"/>
</dbReference>
<dbReference type="SMART" id="SM00984">
    <property type="entry name" value="UDPG_MGDP_dh_C"/>
    <property type="match status" value="1"/>
</dbReference>
<dbReference type="InterPro" id="IPR014026">
    <property type="entry name" value="UDP-Glc/GDP-Man_DH_dimer"/>
</dbReference>
<accession>A0A6D2CDF6</accession>
<dbReference type="SUPFAM" id="SSF48179">
    <property type="entry name" value="6-phosphogluconate dehydrogenase C-terminal domain-like"/>
    <property type="match status" value="1"/>
</dbReference>
<dbReference type="SUPFAM" id="SSF51735">
    <property type="entry name" value="NAD(P)-binding Rossmann-fold domains"/>
    <property type="match status" value="2"/>
</dbReference>
<dbReference type="InterPro" id="IPR001732">
    <property type="entry name" value="UDP-Glc/GDP-Man_DH_N"/>
</dbReference>
<evidence type="ECO:0000256" key="7">
    <source>
        <dbReference type="ARBA" id="ARBA00047473"/>
    </source>
</evidence>
<dbReference type="SUPFAM" id="SSF52413">
    <property type="entry name" value="UDP-glucose/GDP-mannose dehydrogenase C-terminal domain"/>
    <property type="match status" value="1"/>
</dbReference>
<feature type="binding site" evidence="11">
    <location>
        <position position="384"/>
    </location>
    <ligand>
        <name>NAD(+)</name>
        <dbReference type="ChEBI" id="CHEBI:57540"/>
    </ligand>
</feature>
<comment type="caution">
    <text evidence="13">The sequence shown here is derived from an EMBL/GenBank/DDBJ whole genome shotgun (WGS) entry which is preliminary data.</text>
</comment>